<organism evidence="2 3">
    <name type="scientific">Nannocystis bainbridge</name>
    <dbReference type="NCBI Taxonomy" id="2995303"/>
    <lineage>
        <taxon>Bacteria</taxon>
        <taxon>Pseudomonadati</taxon>
        <taxon>Myxococcota</taxon>
        <taxon>Polyangia</taxon>
        <taxon>Nannocystales</taxon>
        <taxon>Nannocystaceae</taxon>
        <taxon>Nannocystis</taxon>
    </lineage>
</organism>
<accession>A0ABT5E3C1</accession>
<protein>
    <recommendedName>
        <fullName evidence="4">DUF4375 domain-containing protein</fullName>
    </recommendedName>
</protein>
<gene>
    <name evidence="2" type="ORF">POL25_23575</name>
</gene>
<name>A0ABT5E3C1_9BACT</name>
<comment type="caution">
    <text evidence="2">The sequence shown here is derived from an EMBL/GenBank/DDBJ whole genome shotgun (WGS) entry which is preliminary data.</text>
</comment>
<keyword evidence="3" id="KW-1185">Reference proteome</keyword>
<sequence length="336" mass="36334">MMSVLPRNGRHHRAATLRARGEKVAIARLGDALEEGTGNHSLRRRSAANRSTTDAQSQCSTLDSAGPRDHAMSQCATACPKCPVTIVADITERASSWYRRCVSQGRLMAAILTLGTVGAAVWLSASRGELQTATDTPPLTEASKAPRVSWRLDPLITEALARHPKLRAYFATMSYDESFRVGGDLAQRGMCSLADEQLLRVVALQLRQTELLGDRACEMLLAGDGLVAVAAMELLPDTELREFITYKTLAQLLALEGAEISLTPQEAAAERERRLAEVRGSLSAEARAAFETQACFSEETMFRSALALAPAEGGRMIRAFLEPSCRALPPPAAAKR</sequence>
<evidence type="ECO:0000256" key="1">
    <source>
        <dbReference type="SAM" id="MobiDB-lite"/>
    </source>
</evidence>
<dbReference type="Proteomes" id="UP001221686">
    <property type="component" value="Unassembled WGS sequence"/>
</dbReference>
<reference evidence="2 3" key="1">
    <citation type="submission" date="2022-11" db="EMBL/GenBank/DDBJ databases">
        <title>Minimal conservation of predation-associated metabolite biosynthetic gene clusters underscores biosynthetic potential of Myxococcota including descriptions for ten novel species: Archangium lansinium sp. nov., Myxococcus landrumus sp. nov., Nannocystis bai.</title>
        <authorList>
            <person name="Ahearne A."/>
            <person name="Stevens C."/>
            <person name="Dowd S."/>
        </authorList>
    </citation>
    <scope>NUCLEOTIDE SEQUENCE [LARGE SCALE GENOMIC DNA]</scope>
    <source>
        <strain evidence="2 3">BB15-2</strain>
    </source>
</reference>
<dbReference type="RefSeq" id="WP_272088399.1">
    <property type="nucleotide sequence ID" value="NZ_JAQNDL010000002.1"/>
</dbReference>
<proteinExistence type="predicted"/>
<feature type="compositionally biased region" description="Polar residues" evidence="1">
    <location>
        <begin position="48"/>
        <end position="63"/>
    </location>
</feature>
<evidence type="ECO:0000313" key="2">
    <source>
        <dbReference type="EMBL" id="MDC0719900.1"/>
    </source>
</evidence>
<evidence type="ECO:0008006" key="4">
    <source>
        <dbReference type="Google" id="ProtNLM"/>
    </source>
</evidence>
<dbReference type="EMBL" id="JAQNDL010000002">
    <property type="protein sequence ID" value="MDC0719900.1"/>
    <property type="molecule type" value="Genomic_DNA"/>
</dbReference>
<feature type="region of interest" description="Disordered" evidence="1">
    <location>
        <begin position="37"/>
        <end position="67"/>
    </location>
</feature>
<evidence type="ECO:0000313" key="3">
    <source>
        <dbReference type="Proteomes" id="UP001221686"/>
    </source>
</evidence>